<dbReference type="AlphaFoldDB" id="A0A2T7BJS5"/>
<dbReference type="EMBL" id="QCYK01000001">
    <property type="protein sequence ID" value="PUZ27918.1"/>
    <property type="molecule type" value="Genomic_DNA"/>
</dbReference>
<evidence type="ECO:0008006" key="3">
    <source>
        <dbReference type="Google" id="ProtNLM"/>
    </source>
</evidence>
<accession>A0A2T7BJS5</accession>
<name>A0A2T7BJS5_9BACT</name>
<keyword evidence="2" id="KW-1185">Reference proteome</keyword>
<dbReference type="RefSeq" id="WP_108684559.1">
    <property type="nucleotide sequence ID" value="NZ_QCYK01000001.1"/>
</dbReference>
<reference evidence="1 2" key="1">
    <citation type="submission" date="2018-04" db="EMBL/GenBank/DDBJ databases">
        <title>Chitinophaga fuyangensis sp. nov., isolated from soil in a chemical factory.</title>
        <authorList>
            <person name="Chen K."/>
        </authorList>
    </citation>
    <scope>NUCLEOTIDE SEQUENCE [LARGE SCALE GENOMIC DNA]</scope>
    <source>
        <strain evidence="1 2">LY-1</strain>
    </source>
</reference>
<evidence type="ECO:0000313" key="1">
    <source>
        <dbReference type="EMBL" id="PUZ27918.1"/>
    </source>
</evidence>
<dbReference type="OrthoDB" id="127805at2"/>
<proteinExistence type="predicted"/>
<evidence type="ECO:0000313" key="2">
    <source>
        <dbReference type="Proteomes" id="UP000244450"/>
    </source>
</evidence>
<organism evidence="1 2">
    <name type="scientific">Chitinophaga parva</name>
    <dbReference type="NCBI Taxonomy" id="2169414"/>
    <lineage>
        <taxon>Bacteria</taxon>
        <taxon>Pseudomonadati</taxon>
        <taxon>Bacteroidota</taxon>
        <taxon>Chitinophagia</taxon>
        <taxon>Chitinophagales</taxon>
        <taxon>Chitinophagaceae</taxon>
        <taxon>Chitinophaga</taxon>
    </lineage>
</organism>
<dbReference type="Proteomes" id="UP000244450">
    <property type="component" value="Unassembled WGS sequence"/>
</dbReference>
<protein>
    <recommendedName>
        <fullName evidence="3">DUF1835 domain-containing protein</fullName>
    </recommendedName>
</protein>
<comment type="caution">
    <text evidence="1">The sequence shown here is derived from an EMBL/GenBank/DDBJ whole genome shotgun (WGS) entry which is preliminary data.</text>
</comment>
<sequence>MAILHILNGDATLTPFRNSGLPGEIVVNRSMMSEGHTIFTTDMDEFFKARADHAQQVYGIDRKTYLTQVVQEFTRLENVSKYEEVVLWFEFDLFCQINLLFTLFYLQQFRLPPRVSLVAPGPQYQPAGFRGLGMLTAGHFPGLFADRLVLQPQDLGLATEIWSAYCAVTPMRLEPFSGDRQNGQLYHIGPALKAHLQRLPSVQNGLNRIESFFLNLLLVSEYRWYDLYTQFWDQLTIYGFGDFQLDVYLRRMISAGVVDEKGQQLSITGLGRDILNGEENYLRYAARKGRYLGGIPLHDTPWRWDERTQSVVRVG</sequence>
<gene>
    <name evidence="1" type="ORF">DCC81_00035</name>
</gene>